<proteinExistence type="predicted"/>
<dbReference type="Proteomes" id="UP000269945">
    <property type="component" value="Unassembled WGS sequence"/>
</dbReference>
<dbReference type="AlphaFoldDB" id="A0A9X9LUM0"/>
<reference evidence="2 3" key="1">
    <citation type="submission" date="2018-10" db="EMBL/GenBank/DDBJ databases">
        <authorList>
            <person name="Ekblom R."/>
            <person name="Jareborg N."/>
        </authorList>
    </citation>
    <scope>NUCLEOTIDE SEQUENCE [LARGE SCALE GENOMIC DNA]</scope>
    <source>
        <tissue evidence="2">Muscle</tissue>
    </source>
</reference>
<feature type="non-terminal residue" evidence="2">
    <location>
        <position position="76"/>
    </location>
</feature>
<keyword evidence="3" id="KW-1185">Reference proteome</keyword>
<organism evidence="2 3">
    <name type="scientific">Gulo gulo</name>
    <name type="common">Wolverine</name>
    <name type="synonym">Gluton</name>
    <dbReference type="NCBI Taxonomy" id="48420"/>
    <lineage>
        <taxon>Eukaryota</taxon>
        <taxon>Metazoa</taxon>
        <taxon>Chordata</taxon>
        <taxon>Craniata</taxon>
        <taxon>Vertebrata</taxon>
        <taxon>Euteleostomi</taxon>
        <taxon>Mammalia</taxon>
        <taxon>Eutheria</taxon>
        <taxon>Laurasiatheria</taxon>
        <taxon>Carnivora</taxon>
        <taxon>Caniformia</taxon>
        <taxon>Musteloidea</taxon>
        <taxon>Mustelidae</taxon>
        <taxon>Guloninae</taxon>
        <taxon>Gulo</taxon>
    </lineage>
</organism>
<accession>A0A9X9LUM0</accession>
<dbReference type="EMBL" id="CYRY02019243">
    <property type="protein sequence ID" value="VCW96747.1"/>
    <property type="molecule type" value="Genomic_DNA"/>
</dbReference>
<comment type="caution">
    <text evidence="2">The sequence shown here is derived from an EMBL/GenBank/DDBJ whole genome shotgun (WGS) entry which is preliminary data.</text>
</comment>
<name>A0A9X9LUM0_GULGU</name>
<sequence length="76" mass="8686">MCPVDKIRLLFDSLLLTLVPFSETNYVWKWRCMCLQGKAEDPFALSDSPSLNARSPSKLLLRSNSADSRRLQKILT</sequence>
<protein>
    <submittedName>
        <fullName evidence="2">Uncharacterized protein</fullName>
    </submittedName>
</protein>
<feature type="chain" id="PRO_5040997776" evidence="1">
    <location>
        <begin position="25"/>
        <end position="76"/>
    </location>
</feature>
<evidence type="ECO:0000313" key="2">
    <source>
        <dbReference type="EMBL" id="VCW96747.1"/>
    </source>
</evidence>
<evidence type="ECO:0000256" key="1">
    <source>
        <dbReference type="SAM" id="SignalP"/>
    </source>
</evidence>
<gene>
    <name evidence="2" type="ORF">BN2614_LOCUS1</name>
</gene>
<feature type="signal peptide" evidence="1">
    <location>
        <begin position="1"/>
        <end position="24"/>
    </location>
</feature>
<keyword evidence="1" id="KW-0732">Signal</keyword>
<evidence type="ECO:0000313" key="3">
    <source>
        <dbReference type="Proteomes" id="UP000269945"/>
    </source>
</evidence>